<feature type="compositionally biased region" description="Polar residues" evidence="1">
    <location>
        <begin position="1"/>
        <end position="11"/>
    </location>
</feature>
<dbReference type="EMBL" id="JAAOAS010000357">
    <property type="protein sequence ID" value="KAF5578517.1"/>
    <property type="molecule type" value="Genomic_DNA"/>
</dbReference>
<comment type="caution">
    <text evidence="2">The sequence shown here is derived from an EMBL/GenBank/DDBJ whole genome shotgun (WGS) entry which is preliminary data.</text>
</comment>
<accession>A0A8H5KRB1</accession>
<gene>
    <name evidence="2" type="ORF">FPCIR_11558</name>
</gene>
<organism evidence="2 3">
    <name type="scientific">Fusarium pseudocircinatum</name>
    <dbReference type="NCBI Taxonomy" id="56676"/>
    <lineage>
        <taxon>Eukaryota</taxon>
        <taxon>Fungi</taxon>
        <taxon>Dikarya</taxon>
        <taxon>Ascomycota</taxon>
        <taxon>Pezizomycotina</taxon>
        <taxon>Sordariomycetes</taxon>
        <taxon>Hypocreomycetidae</taxon>
        <taxon>Hypocreales</taxon>
        <taxon>Nectriaceae</taxon>
        <taxon>Fusarium</taxon>
        <taxon>Fusarium fujikuroi species complex</taxon>
    </lineage>
</organism>
<evidence type="ECO:0000313" key="3">
    <source>
        <dbReference type="Proteomes" id="UP000546213"/>
    </source>
</evidence>
<feature type="compositionally biased region" description="Gly residues" evidence="1">
    <location>
        <begin position="191"/>
        <end position="203"/>
    </location>
</feature>
<feature type="region of interest" description="Disordered" evidence="1">
    <location>
        <begin position="45"/>
        <end position="69"/>
    </location>
</feature>
<reference evidence="2 3" key="1">
    <citation type="submission" date="2020-05" db="EMBL/GenBank/DDBJ databases">
        <title>Identification and distribution of gene clusters putatively required for synthesis of sphingolipid metabolism inhibitors in phylogenetically diverse species of the filamentous fungus Fusarium.</title>
        <authorList>
            <person name="Kim H.-S."/>
            <person name="Busman M."/>
            <person name="Brown D.W."/>
            <person name="Divon H."/>
            <person name="Uhlig S."/>
            <person name="Proctor R.H."/>
        </authorList>
    </citation>
    <scope>NUCLEOTIDE SEQUENCE [LARGE SCALE GENOMIC DNA]</scope>
    <source>
        <strain evidence="2 3">NRRL 36939</strain>
    </source>
</reference>
<evidence type="ECO:0000256" key="1">
    <source>
        <dbReference type="SAM" id="MobiDB-lite"/>
    </source>
</evidence>
<feature type="region of interest" description="Disordered" evidence="1">
    <location>
        <begin position="1"/>
        <end position="21"/>
    </location>
</feature>
<dbReference type="AlphaFoldDB" id="A0A8H5KRB1"/>
<name>A0A8H5KRB1_9HYPO</name>
<keyword evidence="3" id="KW-1185">Reference proteome</keyword>
<feature type="region of interest" description="Disordered" evidence="1">
    <location>
        <begin position="140"/>
        <end position="218"/>
    </location>
</feature>
<evidence type="ECO:0000313" key="2">
    <source>
        <dbReference type="EMBL" id="KAF5578517.1"/>
    </source>
</evidence>
<feature type="compositionally biased region" description="Acidic residues" evidence="1">
    <location>
        <begin position="240"/>
        <end position="252"/>
    </location>
</feature>
<dbReference type="OrthoDB" id="5098738at2759"/>
<sequence length="252" mass="27120">MAEKSINNTGGNRLKRSLPADSNYNEEDALINWLTSQVQEGIHLPDDRSLSRPSAGGVPGPSPGTSFIPHNREEWIAICDEHEEEGRGLHGVLKSFDPSDPYGHETVHSTFSHANPAILEAVYAKRRRVGNCLGNFFEGLPAVPEGPQPTQPASALLRPRQTSEEPLSRQQQLALLPVDPRKIAGEPSGRAGSGSSGGEGQVKGKGNHGKDVGTGASALPVRSCLIRTHFREERGACVEVDPETLEEESNEN</sequence>
<dbReference type="Proteomes" id="UP000546213">
    <property type="component" value="Unassembled WGS sequence"/>
</dbReference>
<proteinExistence type="predicted"/>
<protein>
    <submittedName>
        <fullName evidence="2">Uncharacterized protein</fullName>
    </submittedName>
</protein>
<feature type="region of interest" description="Disordered" evidence="1">
    <location>
        <begin position="232"/>
        <end position="252"/>
    </location>
</feature>